<comment type="caution">
    <text evidence="2">The sequence shown here is derived from an EMBL/GenBank/DDBJ whole genome shotgun (WGS) entry which is preliminary data.</text>
</comment>
<evidence type="ECO:0000313" key="3">
    <source>
        <dbReference type="Proteomes" id="UP000685013"/>
    </source>
</evidence>
<sequence length="189" mass="20530">MAAGIPLRLAGKSPRRRGATRRQRVHPHSGSGERADGGGDEHRVVVSGSGVSSGEGGHLPVGRRRVSGDALCIKRNFSTISERMISMKTNPGLPSRLSGVEWMGPVDMKDAMVQMLKWSSELFQVALSKYSLLKYGVSRMSILQSMAYAYFTFSSLPSVAFVFSDAFPELSKPNISKPFNQQGVHAIDS</sequence>
<organism evidence="2 3">
    <name type="scientific">Cucurbita argyrosperma subsp. sororia</name>
    <dbReference type="NCBI Taxonomy" id="37648"/>
    <lineage>
        <taxon>Eukaryota</taxon>
        <taxon>Viridiplantae</taxon>
        <taxon>Streptophyta</taxon>
        <taxon>Embryophyta</taxon>
        <taxon>Tracheophyta</taxon>
        <taxon>Spermatophyta</taxon>
        <taxon>Magnoliopsida</taxon>
        <taxon>eudicotyledons</taxon>
        <taxon>Gunneridae</taxon>
        <taxon>Pentapetalae</taxon>
        <taxon>rosids</taxon>
        <taxon>fabids</taxon>
        <taxon>Cucurbitales</taxon>
        <taxon>Cucurbitaceae</taxon>
        <taxon>Cucurbiteae</taxon>
        <taxon>Cucurbita</taxon>
    </lineage>
</organism>
<accession>A0AAV6NAQ5</accession>
<dbReference type="AlphaFoldDB" id="A0AAV6NAQ5"/>
<dbReference type="EMBL" id="JAGKQH010000008">
    <property type="protein sequence ID" value="KAG6593854.1"/>
    <property type="molecule type" value="Genomic_DNA"/>
</dbReference>
<gene>
    <name evidence="2" type="ORF">SDJN03_13330</name>
</gene>
<feature type="region of interest" description="Disordered" evidence="1">
    <location>
        <begin position="1"/>
        <end position="60"/>
    </location>
</feature>
<feature type="compositionally biased region" description="Basic and acidic residues" evidence="1">
    <location>
        <begin position="31"/>
        <end position="44"/>
    </location>
</feature>
<reference evidence="2 3" key="1">
    <citation type="journal article" date="2021" name="Hortic Res">
        <title>The domestication of Cucurbita argyrosperma as revealed by the genome of its wild relative.</title>
        <authorList>
            <person name="Barrera-Redondo J."/>
            <person name="Sanchez-de la Vega G."/>
            <person name="Aguirre-Liguori J.A."/>
            <person name="Castellanos-Morales G."/>
            <person name="Gutierrez-Guerrero Y.T."/>
            <person name="Aguirre-Dugua X."/>
            <person name="Aguirre-Planter E."/>
            <person name="Tenaillon M.I."/>
            <person name="Lira-Saade R."/>
            <person name="Eguiarte L.E."/>
        </authorList>
    </citation>
    <scope>NUCLEOTIDE SEQUENCE [LARGE SCALE GENOMIC DNA]</scope>
    <source>
        <strain evidence="2">JBR-2021</strain>
    </source>
</reference>
<name>A0AAV6NAQ5_9ROSI</name>
<evidence type="ECO:0000313" key="2">
    <source>
        <dbReference type="EMBL" id="KAG6593854.1"/>
    </source>
</evidence>
<keyword evidence="3" id="KW-1185">Reference proteome</keyword>
<protein>
    <submittedName>
        <fullName evidence="2">Uncharacterized protein</fullName>
    </submittedName>
</protein>
<proteinExistence type="predicted"/>
<feature type="compositionally biased region" description="Basic residues" evidence="1">
    <location>
        <begin position="13"/>
        <end position="27"/>
    </location>
</feature>
<dbReference type="Proteomes" id="UP000685013">
    <property type="component" value="Chromosome 8"/>
</dbReference>
<evidence type="ECO:0000256" key="1">
    <source>
        <dbReference type="SAM" id="MobiDB-lite"/>
    </source>
</evidence>
<feature type="non-terminal residue" evidence="2">
    <location>
        <position position="1"/>
    </location>
</feature>